<keyword evidence="3" id="KW-1185">Reference proteome</keyword>
<dbReference type="Gene3D" id="6.10.250.2770">
    <property type="match status" value="1"/>
</dbReference>
<keyword evidence="1" id="KW-0812">Transmembrane</keyword>
<dbReference type="AlphaFoldDB" id="A0A0K9PVN3"/>
<dbReference type="PANTHER" id="PTHR33704:SF1">
    <property type="entry name" value="PROTEIN HEAT INTOLERANT 4-RELATED"/>
    <property type="match status" value="1"/>
</dbReference>
<reference evidence="3" key="1">
    <citation type="journal article" date="2016" name="Nature">
        <title>The genome of the seagrass Zostera marina reveals angiosperm adaptation to the sea.</title>
        <authorList>
            <person name="Olsen J.L."/>
            <person name="Rouze P."/>
            <person name="Verhelst B."/>
            <person name="Lin Y.-C."/>
            <person name="Bayer T."/>
            <person name="Collen J."/>
            <person name="Dattolo E."/>
            <person name="De Paoli E."/>
            <person name="Dittami S."/>
            <person name="Maumus F."/>
            <person name="Michel G."/>
            <person name="Kersting A."/>
            <person name="Lauritano C."/>
            <person name="Lohaus R."/>
            <person name="Toepel M."/>
            <person name="Tonon T."/>
            <person name="Vanneste K."/>
            <person name="Amirebrahimi M."/>
            <person name="Brakel J."/>
            <person name="Bostroem C."/>
            <person name="Chovatia M."/>
            <person name="Grimwood J."/>
            <person name="Jenkins J.W."/>
            <person name="Jueterbock A."/>
            <person name="Mraz A."/>
            <person name="Stam W.T."/>
            <person name="Tice H."/>
            <person name="Bornberg-Bauer E."/>
            <person name="Green P.J."/>
            <person name="Pearson G.A."/>
            <person name="Procaccini G."/>
            <person name="Duarte C.M."/>
            <person name="Schmutz J."/>
            <person name="Reusch T.B.H."/>
            <person name="Van de Peer Y."/>
        </authorList>
    </citation>
    <scope>NUCLEOTIDE SEQUENCE [LARGE SCALE GENOMIC DNA]</scope>
    <source>
        <strain evidence="3">cv. Finnish</strain>
    </source>
</reference>
<gene>
    <name evidence="2" type="ORF">ZOSMA_167G00050</name>
</gene>
<sequence>MLPTVSVIFKTRPRSSDASTFATQIFFSIFAAGTVPTVALAVNLRVLIMRKNKVGSRKRKAADSVDKENVKIELTVENAGDNENNTVKIFKGAQVKHNKKKRESTKSKQETEYFPEKRNLEDLWQAAFPVGTEWDNLEKLGNINWNFSNLEDAFEEGGKLYGTRVYLFGSTEPQMLFIDGQNKITCIPVVVAVISPFPPSDKVGIKSIQRVDEEILPMKAMKMGWVPYIPLDHRHNQVDRLKSEIFTLACTQRRFELLSSYDLSIVFFIVKFSKLGIICFHGLFGI</sequence>
<dbReference type="OrthoDB" id="20554at2759"/>
<keyword evidence="1" id="KW-1133">Transmembrane helix</keyword>
<accession>A0A0K9PVN3</accession>
<evidence type="ECO:0000313" key="2">
    <source>
        <dbReference type="EMBL" id="KMZ72290.1"/>
    </source>
</evidence>
<dbReference type="GO" id="GO:1900034">
    <property type="term" value="P:regulation of cellular response to heat"/>
    <property type="evidence" value="ECO:0007669"/>
    <property type="project" value="InterPro"/>
</dbReference>
<feature type="transmembrane region" description="Helical" evidence="1">
    <location>
        <begin position="25"/>
        <end position="48"/>
    </location>
</feature>
<dbReference type="EMBL" id="LFYR01000639">
    <property type="protein sequence ID" value="KMZ72290.1"/>
    <property type="molecule type" value="Genomic_DNA"/>
</dbReference>
<evidence type="ECO:0000313" key="3">
    <source>
        <dbReference type="Proteomes" id="UP000036987"/>
    </source>
</evidence>
<evidence type="ECO:0000256" key="1">
    <source>
        <dbReference type="SAM" id="Phobius"/>
    </source>
</evidence>
<dbReference type="Proteomes" id="UP000036987">
    <property type="component" value="Unassembled WGS sequence"/>
</dbReference>
<dbReference type="InterPro" id="IPR039313">
    <property type="entry name" value="HIT4"/>
</dbReference>
<name>A0A0K9PVN3_ZOSMR</name>
<protein>
    <submittedName>
        <fullName evidence="2">Uncharacterized protein</fullName>
    </submittedName>
</protein>
<organism evidence="2 3">
    <name type="scientific">Zostera marina</name>
    <name type="common">Eelgrass</name>
    <dbReference type="NCBI Taxonomy" id="29655"/>
    <lineage>
        <taxon>Eukaryota</taxon>
        <taxon>Viridiplantae</taxon>
        <taxon>Streptophyta</taxon>
        <taxon>Embryophyta</taxon>
        <taxon>Tracheophyta</taxon>
        <taxon>Spermatophyta</taxon>
        <taxon>Magnoliopsida</taxon>
        <taxon>Liliopsida</taxon>
        <taxon>Zosteraceae</taxon>
        <taxon>Zostera</taxon>
    </lineage>
</organism>
<dbReference type="PANTHER" id="PTHR33704">
    <property type="entry name" value="PROTEIN HEAT INTOLERANT 4-RELATED"/>
    <property type="match status" value="1"/>
</dbReference>
<feature type="transmembrane region" description="Helical" evidence="1">
    <location>
        <begin position="263"/>
        <end position="284"/>
    </location>
</feature>
<keyword evidence="1" id="KW-0472">Membrane</keyword>
<comment type="caution">
    <text evidence="2">The sequence shown here is derived from an EMBL/GenBank/DDBJ whole genome shotgun (WGS) entry which is preliminary data.</text>
</comment>
<proteinExistence type="predicted"/>